<sequence>MAYETDNHINIENNLIENELNFESDNIDTDKIFNVDKNTSEKSMYNTHTDLEKQITKDVSSILDFNEPATWPEYTNNDLRADFVKHGTIKITNYNFPYNDDKPYPRSFTKQYYIHSMANGEVVDRQWLVYSKIKDRVFCFCCVLFSQGNSESNLTNIKEGVNDWKHLSQKLLQHERSKPHYLSLKQWYDLKIGLKSLATIDQQHLTQIEKEKNHWRAMLQRILCIIQYLSKHNDGFRGKSDVLFTKNNGEFLGLIEMLSKFDSVTIEHIRRIKNVETHTHYLGHDIQDELINLMANETPAAKSNYL</sequence>
<dbReference type="RefSeq" id="XP_025412929.1">
    <property type="nucleotide sequence ID" value="XM_025557144.1"/>
</dbReference>
<protein>
    <submittedName>
        <fullName evidence="3">Zinc finger MYM-type protein 5-like</fullName>
    </submittedName>
</protein>
<dbReference type="PANTHER" id="PTHR45749:SF35">
    <property type="entry name" value="AC-LIKE TRANSPOSASE-RELATED"/>
    <property type="match status" value="1"/>
</dbReference>
<gene>
    <name evidence="3" type="primary">LOC112685304</name>
</gene>
<dbReference type="Proteomes" id="UP000694846">
    <property type="component" value="Unplaced"/>
</dbReference>
<dbReference type="AlphaFoldDB" id="A0A8B8FPR1"/>
<evidence type="ECO:0000313" key="2">
    <source>
        <dbReference type="Proteomes" id="UP000694846"/>
    </source>
</evidence>
<organism evidence="2 3">
    <name type="scientific">Sipha flava</name>
    <name type="common">yellow sugarcane aphid</name>
    <dbReference type="NCBI Taxonomy" id="143950"/>
    <lineage>
        <taxon>Eukaryota</taxon>
        <taxon>Metazoa</taxon>
        <taxon>Ecdysozoa</taxon>
        <taxon>Arthropoda</taxon>
        <taxon>Hexapoda</taxon>
        <taxon>Insecta</taxon>
        <taxon>Pterygota</taxon>
        <taxon>Neoptera</taxon>
        <taxon>Paraneoptera</taxon>
        <taxon>Hemiptera</taxon>
        <taxon>Sternorrhyncha</taxon>
        <taxon>Aphidomorpha</taxon>
        <taxon>Aphidoidea</taxon>
        <taxon>Aphididae</taxon>
        <taxon>Sipha</taxon>
    </lineage>
</organism>
<keyword evidence="2" id="KW-1185">Reference proteome</keyword>
<evidence type="ECO:0000313" key="3">
    <source>
        <dbReference type="RefSeq" id="XP_025412929.1"/>
    </source>
</evidence>
<reference evidence="3" key="1">
    <citation type="submission" date="2025-08" db="UniProtKB">
        <authorList>
            <consortium name="RefSeq"/>
        </authorList>
    </citation>
    <scope>IDENTIFICATION</scope>
    <source>
        <tissue evidence="3">Whole body</tissue>
    </source>
</reference>
<proteinExistence type="predicted"/>
<evidence type="ECO:0000259" key="1">
    <source>
        <dbReference type="SMART" id="SM00597"/>
    </source>
</evidence>
<dbReference type="OrthoDB" id="6622725at2759"/>
<dbReference type="InterPro" id="IPR006580">
    <property type="entry name" value="Znf_TTF"/>
</dbReference>
<dbReference type="PANTHER" id="PTHR45749">
    <property type="match status" value="1"/>
</dbReference>
<dbReference type="GeneID" id="112685304"/>
<name>A0A8B8FPR1_9HEMI</name>
<dbReference type="SMART" id="SM00597">
    <property type="entry name" value="ZnF_TTF"/>
    <property type="match status" value="1"/>
</dbReference>
<accession>A0A8B8FPR1</accession>
<feature type="domain" description="TTF-type" evidence="1">
    <location>
        <begin position="104"/>
        <end position="206"/>
    </location>
</feature>